<accession>A0A1F6D724</accession>
<evidence type="ECO:0000313" key="2">
    <source>
        <dbReference type="Proteomes" id="UP000178606"/>
    </source>
</evidence>
<reference evidence="1 2" key="1">
    <citation type="journal article" date="2016" name="Nat. Commun.">
        <title>Thousands of microbial genomes shed light on interconnected biogeochemical processes in an aquifer system.</title>
        <authorList>
            <person name="Anantharaman K."/>
            <person name="Brown C.T."/>
            <person name="Hug L.A."/>
            <person name="Sharon I."/>
            <person name="Castelle C.J."/>
            <person name="Probst A.J."/>
            <person name="Thomas B.C."/>
            <person name="Singh A."/>
            <person name="Wilkins M.J."/>
            <person name="Karaoz U."/>
            <person name="Brodie E.L."/>
            <person name="Williams K.H."/>
            <person name="Hubbard S.S."/>
            <person name="Banfield J.F."/>
        </authorList>
    </citation>
    <scope>NUCLEOTIDE SEQUENCE [LARGE SCALE GENOMIC DNA]</scope>
    <source>
        <strain evidence="2">RIFCSPLOWO2_12_FULL_64_10</strain>
    </source>
</reference>
<dbReference type="EMBL" id="MFKF01000006">
    <property type="protein sequence ID" value="OGG57244.1"/>
    <property type="molecule type" value="Genomic_DNA"/>
</dbReference>
<gene>
    <name evidence="1" type="ORF">A3F84_13250</name>
</gene>
<comment type="caution">
    <text evidence="1">The sequence shown here is derived from an EMBL/GenBank/DDBJ whole genome shotgun (WGS) entry which is preliminary data.</text>
</comment>
<proteinExistence type="predicted"/>
<name>A0A1F6D724_HANXR</name>
<sequence length="361" mass="41155">MAKRPKIAELMPEAGRDLLSSGGKEFVERIGVEAVRQVVHAVLCGENLRDSTESLTRRRLALSNGALLMMFLQGCRDVENFVQTLPRLAEEEFQTTRKQEDRWILQWILGLTNKAVQNVLRDDPENLTKYRGEYEQTINGAVQSCNDLFGTLSGNLEASKNLKTDVNWRFIIQLFVAVGAQTLTLRGSDKSTYGKLFERLILGCLLHALDFKFVDPETNTDFNKVFWLSSRGERRESDATAIYELGKGVRFDIGFIGRGNPEITLDKVSRFEREMEYGRSKHYMATFIIVDRVGPGSRIINLAEQIDGSVIQMSMTFWPQDVARKLEEKLGMKHELANMPIAQIYTYLKTKVRDAPIEEFI</sequence>
<dbReference type="InterPro" id="IPR019042">
    <property type="entry name" value="Restrct_endonuc_II_CfrBI"/>
</dbReference>
<evidence type="ECO:0008006" key="3">
    <source>
        <dbReference type="Google" id="ProtNLM"/>
    </source>
</evidence>
<organism evidence="1 2">
    <name type="scientific">Handelsmanbacteria sp. (strain RIFCSPLOWO2_12_FULL_64_10)</name>
    <dbReference type="NCBI Taxonomy" id="1817868"/>
    <lineage>
        <taxon>Bacteria</taxon>
        <taxon>Candidatus Handelsmaniibacteriota</taxon>
    </lineage>
</organism>
<evidence type="ECO:0000313" key="1">
    <source>
        <dbReference type="EMBL" id="OGG57244.1"/>
    </source>
</evidence>
<dbReference type="AlphaFoldDB" id="A0A1F6D724"/>
<protein>
    <recommendedName>
        <fullName evidence="3">CfrBI family restriction endonuclease</fullName>
    </recommendedName>
</protein>
<dbReference type="Pfam" id="PF09516">
    <property type="entry name" value="RE_CfrBI"/>
    <property type="match status" value="1"/>
</dbReference>
<dbReference type="Proteomes" id="UP000178606">
    <property type="component" value="Unassembled WGS sequence"/>
</dbReference>